<feature type="chain" id="PRO_5014155483" evidence="7">
    <location>
        <begin position="19"/>
        <end position="1349"/>
    </location>
</feature>
<organism evidence="9 10">
    <name type="scientific">Apostasia shenzhenica</name>
    <dbReference type="NCBI Taxonomy" id="1088818"/>
    <lineage>
        <taxon>Eukaryota</taxon>
        <taxon>Viridiplantae</taxon>
        <taxon>Streptophyta</taxon>
        <taxon>Embryophyta</taxon>
        <taxon>Tracheophyta</taxon>
        <taxon>Spermatophyta</taxon>
        <taxon>Magnoliopsida</taxon>
        <taxon>Liliopsida</taxon>
        <taxon>Asparagales</taxon>
        <taxon>Orchidaceae</taxon>
        <taxon>Apostasioideae</taxon>
        <taxon>Apostasia</taxon>
    </lineage>
</organism>
<dbReference type="InterPro" id="IPR017853">
    <property type="entry name" value="GH"/>
</dbReference>
<name>A0A2I0A7P5_9ASPA</name>
<dbReference type="InterPro" id="IPR002376">
    <property type="entry name" value="Formyl_transf_N"/>
</dbReference>
<evidence type="ECO:0000256" key="6">
    <source>
        <dbReference type="PROSITE-ProRule" id="PRU10055"/>
    </source>
</evidence>
<dbReference type="Gene3D" id="3.40.50.170">
    <property type="entry name" value="Formyl transferase, N-terminal domain"/>
    <property type="match status" value="1"/>
</dbReference>
<feature type="domain" description="Formyl transferase N-terminal" evidence="8">
    <location>
        <begin position="786"/>
        <end position="862"/>
    </location>
</feature>
<dbReference type="EC" id="3.4.16.5" evidence="9"/>
<dbReference type="PANTHER" id="PTHR10353:SF209">
    <property type="entry name" value="GALACTOLIPID GALACTOSYLTRANSFERASE SFR2, CHLOROPLASTIC"/>
    <property type="match status" value="1"/>
</dbReference>
<dbReference type="GO" id="GO:0008422">
    <property type="term" value="F:beta-glucosidase activity"/>
    <property type="evidence" value="ECO:0007669"/>
    <property type="project" value="UniProtKB-ARBA"/>
</dbReference>
<dbReference type="PROSITE" id="PS00572">
    <property type="entry name" value="GLYCOSYL_HYDROL_F1_1"/>
    <property type="match status" value="1"/>
</dbReference>
<dbReference type="EMBL" id="KZ452013">
    <property type="protein sequence ID" value="PKA51544.1"/>
    <property type="molecule type" value="Genomic_DNA"/>
</dbReference>
<dbReference type="Pfam" id="PF00232">
    <property type="entry name" value="Glyco_hydro_1"/>
    <property type="match status" value="1"/>
</dbReference>
<feature type="active site" description="Nucleophile" evidence="6">
    <location>
        <position position="492"/>
    </location>
</feature>
<proteinExistence type="inferred from homology"/>
<feature type="signal peptide" evidence="7">
    <location>
        <begin position="1"/>
        <end position="18"/>
    </location>
</feature>
<dbReference type="SUPFAM" id="SSF51445">
    <property type="entry name" value="(Trans)glycosidases"/>
    <property type="match status" value="1"/>
</dbReference>
<dbReference type="InterPro" id="IPR001563">
    <property type="entry name" value="Peptidase_S10"/>
</dbReference>
<keyword evidence="7" id="KW-0732">Signal</keyword>
<sequence>MTAVALFLAAAKLAGVLAALSVAANLVSFSRYRRKNLRQFRSPVDESADVLATFDVDSPSGTLIPNPRNLHSIPMLVVPFSSLSHFIEGPNLDEKGFFFGLATAPAHVEDKLDDAWLQFAEEHPCQKSRKNKDLHTADAVMASASADGGSQQATVGADGSTEPVKRKVPLKLAMEAMIRGFEKYSDNTEPDSSIECSHKIAAWHNVPQPKERLRFWSDPDTELKLAKDSGISVFRMGIDWTRIMPKEPQTSLNEIVNFAALERYRSIIERVHSYGMKVMLTLFHHSLPPWAGEYGGWKLEKTVHYFMDFTRLVVDRISDLVDYWVTFNEPHVFCMLTYCVGAWPGGNPDMIEAATSALPTGVLNQALHQMAVAHSLAYDYIHNESQSKRNVIVGIAHHVSFIRPYGLFDVASVTLANSLTLFPYVDIISDKLDFLGINYYGQEVISGPGLKLVDNNEYSESGRGVYPDGLFRVLHQFHERYKHLKLPFIITENGISDETDLIRRPYILEHLLAVYSAIITVLNLTLLLPRVYEFLVIYSGQHQIIGSGLMDMVPSLALSWLIVPITLLVCLANHTTCFPRHLCLAEVPQYLLDVENFGLKMEILSRISELSDRFILQALSVRQSFERVHYMDEGDAYSFITSFPIVLRYEVVKTGKVTKLDRDRAWSELYRAAKEKRTHPFYRAVDRRGYMLAGGLDEPIHRPYTLRDWRFGHYEMDGLQDPISRVWDFMTAPIAKLRQKIKAHESEEDDLFYLDSRFCDSLNNKMAWFVEDRTRISSMEILGCCGGNAYARNHDIPVLLFPKLKNSVEGLSPTELVITLREFKADFNLLAGYLRLIPMDLVQAYPRSILNNHPSLLLAFGGKGFYGLKVLEFLYIFGLFKLFPSKIKKGEREGEKDRRQHHRHRSTLQSMDCVTQPSYKYQRLPPPISILFSSPTLSLQEAMVVATVTPEGNERILAADLPVVDLSWSREKVKKLVSFSIEAAMAFTCSTITIILFSFLSTFSSEALNGESDRVFSLPGQPHSPAVSQYSGYVTVNRKRGRALFYWFFEAQHEPRNKPLLLWLNGGLMVSFSDFDSSNSWEKKKYFNRFSLSLFDCSSAGPGCSSIEANLLFLESPVGVGFSYSNTSSDFSRLEDGFVGHYVPQLAEIIYHRNKDRKKNPRINLKGFLVGNPETDDYYDYKGLVEYAWSHSVISDQLYSKVTKVCNFKHWNWTHHCNNAMNLVYNEYNEIDIYNIYAPKCTNDANSEKNNLQTKRNILGRMRIPAGYDPCFSSYVKEYFNRHNVQRALHAARNPRVKWKVGGRFVEYKGLTMVTVRGAGHLVPLNKPREAFLLMNSFLHGQRLPTQKG</sequence>
<dbReference type="OrthoDB" id="65569at2759"/>
<dbReference type="Pfam" id="PF00450">
    <property type="entry name" value="Peptidase_S10"/>
    <property type="match status" value="3"/>
</dbReference>
<dbReference type="SUPFAM" id="SSF53474">
    <property type="entry name" value="alpha/beta-Hydrolases"/>
    <property type="match status" value="1"/>
</dbReference>
<evidence type="ECO:0000256" key="5">
    <source>
        <dbReference type="ARBA" id="ARBA00023295"/>
    </source>
</evidence>
<dbReference type="PANTHER" id="PTHR10353">
    <property type="entry name" value="GLYCOSYL HYDROLASE"/>
    <property type="match status" value="1"/>
</dbReference>
<dbReference type="Gene3D" id="3.40.50.1820">
    <property type="entry name" value="alpha/beta hydrolase"/>
    <property type="match status" value="2"/>
</dbReference>
<protein>
    <submittedName>
        <fullName evidence="9">Beta-glucosidase-like SFR2, chloroplastic</fullName>
        <ecNumber evidence="9">3.4.16.5</ecNumber>
    </submittedName>
</protein>
<evidence type="ECO:0000256" key="1">
    <source>
        <dbReference type="ARBA" id="ARBA00009431"/>
    </source>
</evidence>
<evidence type="ECO:0000313" key="10">
    <source>
        <dbReference type="Proteomes" id="UP000236161"/>
    </source>
</evidence>
<gene>
    <name evidence="9" type="primary">SFR2</name>
    <name evidence="9" type="ORF">AXF42_Ash002911</name>
</gene>
<dbReference type="GO" id="GO:0005975">
    <property type="term" value="P:carbohydrate metabolic process"/>
    <property type="evidence" value="ECO:0007669"/>
    <property type="project" value="InterPro"/>
</dbReference>
<dbReference type="Proteomes" id="UP000236161">
    <property type="component" value="Unassembled WGS sequence"/>
</dbReference>
<dbReference type="GO" id="GO:0006508">
    <property type="term" value="P:proteolysis"/>
    <property type="evidence" value="ECO:0007669"/>
    <property type="project" value="InterPro"/>
</dbReference>
<evidence type="ECO:0000256" key="3">
    <source>
        <dbReference type="ARBA" id="ARBA00022801"/>
    </source>
</evidence>
<evidence type="ECO:0000256" key="4">
    <source>
        <dbReference type="ARBA" id="ARBA00023180"/>
    </source>
</evidence>
<keyword evidence="9" id="KW-0121">Carboxypeptidase</keyword>
<comment type="similarity">
    <text evidence="2">Belongs to the glycosyl hydrolase 1 family.</text>
</comment>
<dbReference type="PRINTS" id="PR00724">
    <property type="entry name" value="CRBOXYPTASEC"/>
</dbReference>
<dbReference type="InterPro" id="IPR033124">
    <property type="entry name" value="Ser_caboxypep_his_AS"/>
</dbReference>
<dbReference type="GO" id="GO:0004185">
    <property type="term" value="F:serine-type carboxypeptidase activity"/>
    <property type="evidence" value="ECO:0007669"/>
    <property type="project" value="UniProtKB-EC"/>
</dbReference>
<reference evidence="9 10" key="1">
    <citation type="journal article" date="2017" name="Nature">
        <title>The Apostasia genome and the evolution of orchids.</title>
        <authorList>
            <person name="Zhang G.Q."/>
            <person name="Liu K.W."/>
            <person name="Li Z."/>
            <person name="Lohaus R."/>
            <person name="Hsiao Y.Y."/>
            <person name="Niu S.C."/>
            <person name="Wang J.Y."/>
            <person name="Lin Y.C."/>
            <person name="Xu Q."/>
            <person name="Chen L.J."/>
            <person name="Yoshida K."/>
            <person name="Fujiwara S."/>
            <person name="Wang Z.W."/>
            <person name="Zhang Y.Q."/>
            <person name="Mitsuda N."/>
            <person name="Wang M."/>
            <person name="Liu G.H."/>
            <person name="Pecoraro L."/>
            <person name="Huang H.X."/>
            <person name="Xiao X.J."/>
            <person name="Lin M."/>
            <person name="Wu X.Y."/>
            <person name="Wu W.L."/>
            <person name="Chen Y.Y."/>
            <person name="Chang S.B."/>
            <person name="Sakamoto S."/>
            <person name="Ohme-Takagi M."/>
            <person name="Yagi M."/>
            <person name="Zeng S.J."/>
            <person name="Shen C.Y."/>
            <person name="Yeh C.M."/>
            <person name="Luo Y.B."/>
            <person name="Tsai W.C."/>
            <person name="Van de Peer Y."/>
            <person name="Liu Z.J."/>
        </authorList>
    </citation>
    <scope>NUCLEOTIDE SEQUENCE [LARGE SCALE GENOMIC DNA]</scope>
    <source>
        <strain evidence="10">cv. Shenzhen</strain>
        <tissue evidence="9">Stem</tissue>
    </source>
</reference>
<dbReference type="InterPro" id="IPR029058">
    <property type="entry name" value="AB_hydrolase_fold"/>
</dbReference>
<dbReference type="Gene3D" id="3.40.50.12670">
    <property type="match status" value="1"/>
</dbReference>
<keyword evidence="5" id="KW-0326">Glycosidase</keyword>
<dbReference type="InterPro" id="IPR036477">
    <property type="entry name" value="Formyl_transf_N_sf"/>
</dbReference>
<keyword evidence="10" id="KW-1185">Reference proteome</keyword>
<comment type="similarity">
    <text evidence="1">Belongs to the peptidase S10 family.</text>
</comment>
<keyword evidence="4" id="KW-0325">Glycoprotein</keyword>
<dbReference type="PROSITE" id="PS00560">
    <property type="entry name" value="CARBOXYPEPT_SER_HIS"/>
    <property type="match status" value="1"/>
</dbReference>
<dbReference type="Gene3D" id="6.10.250.940">
    <property type="match status" value="1"/>
</dbReference>
<dbReference type="InterPro" id="IPR018120">
    <property type="entry name" value="Glyco_hydro_1_AS"/>
</dbReference>
<accession>A0A2I0A7P5</accession>
<evidence type="ECO:0000259" key="8">
    <source>
        <dbReference type="Pfam" id="PF00551"/>
    </source>
</evidence>
<evidence type="ECO:0000256" key="7">
    <source>
        <dbReference type="SAM" id="SignalP"/>
    </source>
</evidence>
<dbReference type="Pfam" id="PF00551">
    <property type="entry name" value="Formyl_trans_N"/>
    <property type="match status" value="1"/>
</dbReference>
<dbReference type="InterPro" id="IPR001360">
    <property type="entry name" value="Glyco_hydro_1"/>
</dbReference>
<keyword evidence="3 9" id="KW-0378">Hydrolase</keyword>
<dbReference type="SUPFAM" id="SSF53328">
    <property type="entry name" value="Formyltransferase"/>
    <property type="match status" value="1"/>
</dbReference>
<dbReference type="Gene3D" id="3.20.20.80">
    <property type="entry name" value="Glycosidases"/>
    <property type="match status" value="2"/>
</dbReference>
<dbReference type="STRING" id="1088818.A0A2I0A7P5"/>
<evidence type="ECO:0000256" key="2">
    <source>
        <dbReference type="ARBA" id="ARBA00010838"/>
    </source>
</evidence>
<keyword evidence="9" id="KW-0645">Protease</keyword>
<evidence type="ECO:0000313" key="9">
    <source>
        <dbReference type="EMBL" id="PKA51544.1"/>
    </source>
</evidence>